<gene>
    <name evidence="2" type="ORF">SAMN04488121_10293</name>
</gene>
<evidence type="ECO:0000313" key="2">
    <source>
        <dbReference type="EMBL" id="SDF49747.1"/>
    </source>
</evidence>
<accession>A0A1G7LJP8</accession>
<sequence length="1179" mass="130293">MKQKVYSICLIVAIWMCNVARLSAQSSVSDQPSLSKITPPAPNAAALGKFGDIPVGLATGIPQINVPLYSFRNSDNSLNLDVTLDYHAGGVRVDEMASDVGISWVLNAGGAVTRTRRGIQDEVTTYGFMNAPAILDEGVGNDCYNNYYPNFFGRVATNNYDGQNDIFNFNFGGRSGKFMFGRNGDFLMLTSNKLKVEKIISSDEIQAFTITDEKGARYIFDAIERSDDGSAANFHVHASAWYLTKIVAPFSTDSITLEYENEFSRYTAGRFVTSSYAIGGGIPPGKNTPETSYSTVITTGKRLKKINFPNQVSISFIYDTTLRTDQVSTSSLYRLKQISISDGTFSRGYNLYHDYSVNRLTLKKVTPYSASGESAGYEFTYTGSLPAFLSNEQDHWGFYNNNPSQDMIPAYYVKEDNAALSGGTRSTDPGRVKYGSLTRMKYPTDGYTDFEMEANMAEDPRLSDTTYTIVKQRSFSDGLYVSSSTPGILPFTFGGDPGSTCSFNLKIFQNGTCLGSPCYFRVEVKNSSNQIIKQLNINGTGSWQEEDNPFTIGLMQPGNYSLAVYVQSMDYDNYMTLERIEQLNNHPDTTITVRKDLYIGGLRVKSIKDYDGINATPANARTYEYVKKNSAVSSGTLGVLPEYEYHVFYEFYEGIDVNGAELLPANNHYNGYGLSNYIARASSPTQSLATINGSPVTYSRVVENYTNNGLSNGKKECYFTSYTPGGLAGYNPFPFTPPTYFDWSFGQLEKEVIYNKDNDSIKVTVNEYQTSLDNYYYSTPRLLNFTSIALSPVVYEYRVGQSAGITSWNQVVQPIYYASRTFTPGAGRKDLVKTTTTEYSNGQSMVSDVSYAYDTAFNVKTVTSSNSKGEKIEKVSYYPYEYNNTVAAAMKSQNMYSPEISVENWKTKGTTKYLAGGYVNQYTQLSSGLRSTGIAAFNSADIIPSTSVAAFNPALFNRDTTLFKKLISFSQYTAKGFLNEQNKVNDLLQAYIYGYKGNYVIAEVKNAAASEIAYSGFDEDGKGNWSYSGAPSTDAAALSGGKVYNLTAGAISKSSLSSGKSYKVSYWSKTVAANVNGVAAVKGATRNGWTYFEHIIPAGATTVTVQGSVIIDDVRLYPSSVLMSTFTYQPLYGITAMCDQNNQFVYYQYDDFGRLKVVKDVDGRVLKQYDYQFQASITK</sequence>
<feature type="chain" id="PRO_5011466444" description="YD repeat-containing protein" evidence="1">
    <location>
        <begin position="25"/>
        <end position="1179"/>
    </location>
</feature>
<feature type="signal peptide" evidence="1">
    <location>
        <begin position="1"/>
        <end position="24"/>
    </location>
</feature>
<dbReference type="Proteomes" id="UP000199045">
    <property type="component" value="Unassembled WGS sequence"/>
</dbReference>
<proteinExistence type="predicted"/>
<keyword evidence="1" id="KW-0732">Signal</keyword>
<dbReference type="STRING" id="104663.SAMN04488121_10293"/>
<dbReference type="EMBL" id="FNBN01000002">
    <property type="protein sequence ID" value="SDF49747.1"/>
    <property type="molecule type" value="Genomic_DNA"/>
</dbReference>
<dbReference type="AlphaFoldDB" id="A0A1G7LJP8"/>
<evidence type="ECO:0000313" key="3">
    <source>
        <dbReference type="Proteomes" id="UP000199045"/>
    </source>
</evidence>
<dbReference type="OrthoDB" id="680656at2"/>
<name>A0A1G7LJP8_CHIFI</name>
<organism evidence="2 3">
    <name type="scientific">Chitinophaga filiformis</name>
    <name type="common">Myxococcus filiformis</name>
    <name type="synonym">Flexibacter filiformis</name>
    <dbReference type="NCBI Taxonomy" id="104663"/>
    <lineage>
        <taxon>Bacteria</taxon>
        <taxon>Pseudomonadati</taxon>
        <taxon>Bacteroidota</taxon>
        <taxon>Chitinophagia</taxon>
        <taxon>Chitinophagales</taxon>
        <taxon>Chitinophagaceae</taxon>
        <taxon>Chitinophaga</taxon>
    </lineage>
</organism>
<reference evidence="2 3" key="1">
    <citation type="submission" date="2016-10" db="EMBL/GenBank/DDBJ databases">
        <authorList>
            <person name="de Groot N.N."/>
        </authorList>
    </citation>
    <scope>NUCLEOTIDE SEQUENCE [LARGE SCALE GENOMIC DNA]</scope>
    <source>
        <strain evidence="2 3">DSM 527</strain>
    </source>
</reference>
<evidence type="ECO:0000256" key="1">
    <source>
        <dbReference type="SAM" id="SignalP"/>
    </source>
</evidence>
<evidence type="ECO:0008006" key="4">
    <source>
        <dbReference type="Google" id="ProtNLM"/>
    </source>
</evidence>
<protein>
    <recommendedName>
        <fullName evidence="4">YD repeat-containing protein</fullName>
    </recommendedName>
</protein>